<dbReference type="Pfam" id="PF00027">
    <property type="entry name" value="cNMP_binding"/>
    <property type="match status" value="1"/>
</dbReference>
<evidence type="ECO:0000259" key="1">
    <source>
        <dbReference type="PROSITE" id="PS50042"/>
    </source>
</evidence>
<name>A0A1H8PT82_9GAMM</name>
<dbReference type="GO" id="GO:0003700">
    <property type="term" value="F:DNA-binding transcription factor activity"/>
    <property type="evidence" value="ECO:0007669"/>
    <property type="project" value="TreeGrafter"/>
</dbReference>
<protein>
    <submittedName>
        <fullName evidence="2">Cyclic nucleotide-binding protein</fullName>
    </submittedName>
</protein>
<accession>A0A1H8PT82</accession>
<feature type="domain" description="Cyclic nucleotide-binding" evidence="1">
    <location>
        <begin position="15"/>
        <end position="110"/>
    </location>
</feature>
<dbReference type="Proteomes" id="UP000199657">
    <property type="component" value="Unassembled WGS sequence"/>
</dbReference>
<sequence>MTTADVSAQLRQQPFFADLNEATIQELSQRAATLTLSRGDVLFRQGEVSDVFYLVTSGEILIEIPAISGPALEIQRLTEGQILGWSWLIPPYKWTFQARAESDTELLTFDGAAILAHCEEDPAFGYAVLKKFSALMSERLEAARRRMMDEWNPPGFA</sequence>
<dbReference type="PANTHER" id="PTHR24567:SF74">
    <property type="entry name" value="HTH-TYPE TRANSCRIPTIONAL REGULATOR ARCR"/>
    <property type="match status" value="1"/>
</dbReference>
<organism evidence="2 3">
    <name type="scientific">Aquisalimonas asiatica</name>
    <dbReference type="NCBI Taxonomy" id="406100"/>
    <lineage>
        <taxon>Bacteria</taxon>
        <taxon>Pseudomonadati</taxon>
        <taxon>Pseudomonadota</taxon>
        <taxon>Gammaproteobacteria</taxon>
        <taxon>Chromatiales</taxon>
        <taxon>Ectothiorhodospiraceae</taxon>
        <taxon>Aquisalimonas</taxon>
    </lineage>
</organism>
<reference evidence="2 3" key="1">
    <citation type="submission" date="2016-10" db="EMBL/GenBank/DDBJ databases">
        <authorList>
            <person name="de Groot N.N."/>
        </authorList>
    </citation>
    <scope>NUCLEOTIDE SEQUENCE [LARGE SCALE GENOMIC DNA]</scope>
    <source>
        <strain evidence="2 3">CGMCC 1.6291</strain>
    </source>
</reference>
<dbReference type="PROSITE" id="PS50042">
    <property type="entry name" value="CNMP_BINDING_3"/>
    <property type="match status" value="1"/>
</dbReference>
<keyword evidence="3" id="KW-1185">Reference proteome</keyword>
<dbReference type="InterPro" id="IPR000595">
    <property type="entry name" value="cNMP-bd_dom"/>
</dbReference>
<dbReference type="InterPro" id="IPR014710">
    <property type="entry name" value="RmlC-like_jellyroll"/>
</dbReference>
<dbReference type="SUPFAM" id="SSF51206">
    <property type="entry name" value="cAMP-binding domain-like"/>
    <property type="match status" value="1"/>
</dbReference>
<proteinExistence type="predicted"/>
<gene>
    <name evidence="2" type="ORF">SAMN04488052_101133</name>
</gene>
<evidence type="ECO:0000313" key="2">
    <source>
        <dbReference type="EMBL" id="SEO44928.1"/>
    </source>
</evidence>
<dbReference type="Gene3D" id="2.60.120.10">
    <property type="entry name" value="Jelly Rolls"/>
    <property type="match status" value="1"/>
</dbReference>
<dbReference type="GO" id="GO:0005829">
    <property type="term" value="C:cytosol"/>
    <property type="evidence" value="ECO:0007669"/>
    <property type="project" value="TreeGrafter"/>
</dbReference>
<dbReference type="PANTHER" id="PTHR24567">
    <property type="entry name" value="CRP FAMILY TRANSCRIPTIONAL REGULATORY PROTEIN"/>
    <property type="match status" value="1"/>
</dbReference>
<dbReference type="OrthoDB" id="190787at2"/>
<dbReference type="SMART" id="SM00100">
    <property type="entry name" value="cNMP"/>
    <property type="match status" value="1"/>
</dbReference>
<dbReference type="InterPro" id="IPR018490">
    <property type="entry name" value="cNMP-bd_dom_sf"/>
</dbReference>
<dbReference type="CDD" id="cd00038">
    <property type="entry name" value="CAP_ED"/>
    <property type="match status" value="1"/>
</dbReference>
<dbReference type="AlphaFoldDB" id="A0A1H8PT82"/>
<dbReference type="EMBL" id="FOEG01000001">
    <property type="protein sequence ID" value="SEO44928.1"/>
    <property type="molecule type" value="Genomic_DNA"/>
</dbReference>
<dbReference type="STRING" id="406100.SAMN04488052_101133"/>
<evidence type="ECO:0000313" key="3">
    <source>
        <dbReference type="Proteomes" id="UP000199657"/>
    </source>
</evidence>
<dbReference type="InterPro" id="IPR050397">
    <property type="entry name" value="Env_Response_Regulators"/>
</dbReference>
<dbReference type="RefSeq" id="WP_091639042.1">
    <property type="nucleotide sequence ID" value="NZ_FOEG01000001.1"/>
</dbReference>